<proteinExistence type="predicted"/>
<dbReference type="Pfam" id="PF10711">
    <property type="entry name" value="DUF2513"/>
    <property type="match status" value="1"/>
</dbReference>
<dbReference type="EMBL" id="JBHTLQ010000006">
    <property type="protein sequence ID" value="MFD1189719.1"/>
    <property type="molecule type" value="Genomic_DNA"/>
</dbReference>
<gene>
    <name evidence="1" type="ORF">ACFQ27_03935</name>
</gene>
<reference evidence="2" key="1">
    <citation type="journal article" date="2019" name="Int. J. Syst. Evol. Microbiol.">
        <title>The Global Catalogue of Microorganisms (GCM) 10K type strain sequencing project: providing services to taxonomists for standard genome sequencing and annotation.</title>
        <authorList>
            <consortium name="The Broad Institute Genomics Platform"/>
            <consortium name="The Broad Institute Genome Sequencing Center for Infectious Disease"/>
            <person name="Wu L."/>
            <person name="Ma J."/>
        </authorList>
    </citation>
    <scope>NUCLEOTIDE SEQUENCE [LARGE SCALE GENOMIC DNA]</scope>
    <source>
        <strain evidence="2">CCUG 55074</strain>
    </source>
</reference>
<organism evidence="1 2">
    <name type="scientific">Phenylobacterium conjunctum</name>
    <dbReference type="NCBI Taxonomy" id="1298959"/>
    <lineage>
        <taxon>Bacteria</taxon>
        <taxon>Pseudomonadati</taxon>
        <taxon>Pseudomonadota</taxon>
        <taxon>Alphaproteobacteria</taxon>
        <taxon>Caulobacterales</taxon>
        <taxon>Caulobacteraceae</taxon>
        <taxon>Phenylobacterium</taxon>
    </lineage>
</organism>
<name>A0ABW3SXS9_9CAUL</name>
<dbReference type="RefSeq" id="WP_377352640.1">
    <property type="nucleotide sequence ID" value="NZ_JBHTLQ010000006.1"/>
</dbReference>
<dbReference type="InterPro" id="IPR019650">
    <property type="entry name" value="DUF2513"/>
</dbReference>
<keyword evidence="2" id="KW-1185">Reference proteome</keyword>
<evidence type="ECO:0000313" key="1">
    <source>
        <dbReference type="EMBL" id="MFD1189719.1"/>
    </source>
</evidence>
<dbReference type="Proteomes" id="UP001597216">
    <property type="component" value="Unassembled WGS sequence"/>
</dbReference>
<accession>A0ABW3SXS9</accession>
<comment type="caution">
    <text evidence="1">The sequence shown here is derived from an EMBL/GenBank/DDBJ whole genome shotgun (WGS) entry which is preliminary data.</text>
</comment>
<protein>
    <submittedName>
        <fullName evidence="1">DUF2513 domain-containing protein</fullName>
    </submittedName>
</protein>
<evidence type="ECO:0000313" key="2">
    <source>
        <dbReference type="Proteomes" id="UP001597216"/>
    </source>
</evidence>
<sequence>MIHLNPRGVVAMKRDMELVAKLVEVIEAKDSLRPEPISVDGYEEWIVQRHLEALSHEGMVDAIISRTLDELHPTVFVRDLTWAGHDFAATLKSPAWQEVKAKLTPVEMMTASFKVLSDIGAEAVKAYLLKKLGLGS</sequence>